<name>A0A4Y2UPM8_ARAVE</name>
<dbReference type="Proteomes" id="UP000499080">
    <property type="component" value="Unassembled WGS sequence"/>
</dbReference>
<gene>
    <name evidence="1" type="ORF">AVEN_265542_1</name>
</gene>
<dbReference type="EMBL" id="BGPR01037812">
    <property type="protein sequence ID" value="GBO13510.1"/>
    <property type="molecule type" value="Genomic_DNA"/>
</dbReference>
<proteinExistence type="predicted"/>
<dbReference type="AlphaFoldDB" id="A0A4Y2UPM8"/>
<sequence length="87" mass="9678">MELKTTTHHPLAPSSYIPLPSKLAAKKAVVNIKNTDQKCFIWSVLAALHPVRQNAERVSHYTSMEQELWLGKVTCPSNPAKSPSLKI</sequence>
<protein>
    <submittedName>
        <fullName evidence="1">Uncharacterized protein</fullName>
    </submittedName>
</protein>
<dbReference type="OrthoDB" id="6437321at2759"/>
<keyword evidence="2" id="KW-1185">Reference proteome</keyword>
<accession>A0A4Y2UPM8</accession>
<comment type="caution">
    <text evidence="1">The sequence shown here is derived from an EMBL/GenBank/DDBJ whole genome shotgun (WGS) entry which is preliminary data.</text>
</comment>
<dbReference type="PANTHER" id="PTHR31511">
    <property type="entry name" value="PROTEIN CBG23764"/>
    <property type="match status" value="1"/>
</dbReference>
<dbReference type="PANTHER" id="PTHR31511:SF12">
    <property type="entry name" value="RHO TERMINATION FACTOR N-TERMINAL DOMAIN-CONTAINING PROTEIN"/>
    <property type="match status" value="1"/>
</dbReference>
<evidence type="ECO:0000313" key="2">
    <source>
        <dbReference type="Proteomes" id="UP000499080"/>
    </source>
</evidence>
<organism evidence="1 2">
    <name type="scientific">Araneus ventricosus</name>
    <name type="common">Orbweaver spider</name>
    <name type="synonym">Epeira ventricosa</name>
    <dbReference type="NCBI Taxonomy" id="182803"/>
    <lineage>
        <taxon>Eukaryota</taxon>
        <taxon>Metazoa</taxon>
        <taxon>Ecdysozoa</taxon>
        <taxon>Arthropoda</taxon>
        <taxon>Chelicerata</taxon>
        <taxon>Arachnida</taxon>
        <taxon>Araneae</taxon>
        <taxon>Araneomorphae</taxon>
        <taxon>Entelegynae</taxon>
        <taxon>Araneoidea</taxon>
        <taxon>Araneidae</taxon>
        <taxon>Araneus</taxon>
    </lineage>
</organism>
<reference evidence="1 2" key="1">
    <citation type="journal article" date="2019" name="Sci. Rep.">
        <title>Orb-weaving spider Araneus ventricosus genome elucidates the spidroin gene catalogue.</title>
        <authorList>
            <person name="Kono N."/>
            <person name="Nakamura H."/>
            <person name="Ohtoshi R."/>
            <person name="Moran D.A.P."/>
            <person name="Shinohara A."/>
            <person name="Yoshida Y."/>
            <person name="Fujiwara M."/>
            <person name="Mori M."/>
            <person name="Tomita M."/>
            <person name="Arakawa K."/>
        </authorList>
    </citation>
    <scope>NUCLEOTIDE SEQUENCE [LARGE SCALE GENOMIC DNA]</scope>
</reference>
<evidence type="ECO:0000313" key="1">
    <source>
        <dbReference type="EMBL" id="GBO13510.1"/>
    </source>
</evidence>